<sequence length="1243" mass="135080">MAGRLPCPFVAKVPENIISPLIDRVSQVPTTNTVDNSIPALALRNIVVSLPKPVPGIPRSPSVVGAYTSVSKVLIPRLVGFNVVPTGKQGLPSPPKSMLEDDIAKGTDSTAIDVLIEVARCFGPMLQEPELVALQHTAMQIIQSDRAGPVLKKKAVTAISTLAIYFSDQTLSNLVSGIIESMRDAHITRGKRKVYINILGALARSIPKKFGPYLKTLAPFVLSAVSQSELDEELEDWDGEEERDPEADEVREAALVALESFLGSCSQEMRIFTEESIDAGIRFLKGLEDEDFEEEAQFDDEDDASWKVRRCAAKVLHTVIVTRSQGDLLEDGTLYDRVAPALIPRFKEREESVRLEILSALSSLVQHSKPEVLSTARANREASNLGLMGPPPSRKRRRVGSDASMSDLHTNASLYAGIASANADSQPLSGPQEKLAALVPDVVKGALPLLKTGTLPTKQAAISLLKDIVITEGGGLTDFLDQIVDPVVDASKVASAHTGGSSTSTATANTLRIEALVLLHAIAETHAPTLLQPYLSKVVPALDVAAKERYSKVSAEALASVEGFIKAFTPPRAPTGTAENKPYLEQLFDILVNRISANDADVEARRRAIHVLGLFIGRSSGNDDFISQDKKKTGIELLAQRLKQETTRLASVRAIEVTTGLAQNSTEFSPAWIREVALELGAQLRKASRSLRGSSLIALRTIVINPVTRAHLDAQTTKEIEDMLLPPIKNSDLHLMGPALIILATFVSNDPSNVVNEQLVDALKVVVTSTISGSALDALLALVKAVAEKNAGGPLMQSLLRDVGITGNPDLIGKVVGTLLVYSKSGIDVKLEDFVQELQTATDEKRKCLALAVLGEAGLRLGQDSPLDPSLFVGRFSDGGQVPLAAAVALGRAGSSNVKTYLPFIISAIGKTNAKSYLLLHSIREILQHRSVDADLVPFAQDLWKQILKASEQEDNRAIGAECIGRLTIIDPKTFLPQLQKFLGEADPSTRAMVISALRYTFADTDETYDDFLRPIVIPMLSAMLKETDLDNQRLALTTMSSAVHNKPELVLPHLPELLPLVMGQTEVKPELIREVQMGPFKHKVDDGLEVRKSAYETLYMLLETAVARLSLPDFFDRIIAGITDEHDVRTLCNLMLTKLVTLAPDETKLRLSTISEHFKAVISTKAKENAVKQEIEKIEKSAKGVIKVSIDINKNLNVGSVEGGSVEDPNHKAWQSYWEWVKKEHAGLLKTVEEESRAERDR</sequence>
<reference evidence="6 7" key="1">
    <citation type="journal article" date="2021" name="Nat. Commun.">
        <title>Genetic determinants of endophytism in the Arabidopsis root mycobiome.</title>
        <authorList>
            <person name="Mesny F."/>
            <person name="Miyauchi S."/>
            <person name="Thiergart T."/>
            <person name="Pickel B."/>
            <person name="Atanasova L."/>
            <person name="Karlsson M."/>
            <person name="Huettel B."/>
            <person name="Barry K.W."/>
            <person name="Haridas S."/>
            <person name="Chen C."/>
            <person name="Bauer D."/>
            <person name="Andreopoulos W."/>
            <person name="Pangilinan J."/>
            <person name="LaButti K."/>
            <person name="Riley R."/>
            <person name="Lipzen A."/>
            <person name="Clum A."/>
            <person name="Drula E."/>
            <person name="Henrissat B."/>
            <person name="Kohler A."/>
            <person name="Grigoriev I.V."/>
            <person name="Martin F.M."/>
            <person name="Hacquard S."/>
        </authorList>
    </citation>
    <scope>NUCLEOTIDE SEQUENCE [LARGE SCALE GENOMIC DNA]</scope>
    <source>
        <strain evidence="6 7">MPI-SDFR-AT-0080</strain>
    </source>
</reference>
<dbReference type="Pfam" id="PF25782">
    <property type="entry name" value="TPR_CAND1"/>
    <property type="match status" value="1"/>
</dbReference>
<name>A0ABQ8FPJ7_9PEZI</name>
<keyword evidence="2" id="KW-0677">Repeat</keyword>
<evidence type="ECO:0000256" key="1">
    <source>
        <dbReference type="ARBA" id="ARBA00007657"/>
    </source>
</evidence>
<feature type="region of interest" description="Disordered" evidence="4">
    <location>
        <begin position="376"/>
        <end position="403"/>
    </location>
</feature>
<comment type="similarity">
    <text evidence="1">Belongs to the CAND family.</text>
</comment>
<protein>
    <submittedName>
        <fullName evidence="6">Armadillo-type protein</fullName>
    </submittedName>
</protein>
<feature type="domain" description="TATA-binding protein interacting (TIP20)" evidence="5">
    <location>
        <begin position="1050"/>
        <end position="1223"/>
    </location>
</feature>
<evidence type="ECO:0000256" key="4">
    <source>
        <dbReference type="SAM" id="MobiDB-lite"/>
    </source>
</evidence>
<dbReference type="SUPFAM" id="SSF48371">
    <property type="entry name" value="ARM repeat"/>
    <property type="match status" value="1"/>
</dbReference>
<organism evidence="6 7">
    <name type="scientific">Macrophomina phaseolina</name>
    <dbReference type="NCBI Taxonomy" id="35725"/>
    <lineage>
        <taxon>Eukaryota</taxon>
        <taxon>Fungi</taxon>
        <taxon>Dikarya</taxon>
        <taxon>Ascomycota</taxon>
        <taxon>Pezizomycotina</taxon>
        <taxon>Dothideomycetes</taxon>
        <taxon>Dothideomycetes incertae sedis</taxon>
        <taxon>Botryosphaeriales</taxon>
        <taxon>Botryosphaeriaceae</taxon>
        <taxon>Macrophomina</taxon>
    </lineage>
</organism>
<dbReference type="InterPro" id="IPR039852">
    <property type="entry name" value="CAND1/CAND2"/>
</dbReference>
<dbReference type="Gene3D" id="1.25.10.10">
    <property type="entry name" value="Leucine-rich Repeat Variant"/>
    <property type="match status" value="1"/>
</dbReference>
<proteinExistence type="inferred from homology"/>
<dbReference type="Proteomes" id="UP000774617">
    <property type="component" value="Unassembled WGS sequence"/>
</dbReference>
<dbReference type="InterPro" id="IPR011989">
    <property type="entry name" value="ARM-like"/>
</dbReference>
<dbReference type="EMBL" id="JAGTJR010000126">
    <property type="protein sequence ID" value="KAH7007810.1"/>
    <property type="molecule type" value="Genomic_DNA"/>
</dbReference>
<accession>A0ABQ8FPJ7</accession>
<evidence type="ECO:0000256" key="3">
    <source>
        <dbReference type="ARBA" id="ARBA00022786"/>
    </source>
</evidence>
<evidence type="ECO:0000256" key="2">
    <source>
        <dbReference type="ARBA" id="ARBA00022737"/>
    </source>
</evidence>
<dbReference type="Pfam" id="PF08623">
    <property type="entry name" value="TIP120"/>
    <property type="match status" value="1"/>
</dbReference>
<gene>
    <name evidence="6" type="ORF">B0J12DRAFT_753168</name>
</gene>
<dbReference type="InterPro" id="IPR013932">
    <property type="entry name" value="TATA-bd_TIP120"/>
</dbReference>
<evidence type="ECO:0000313" key="7">
    <source>
        <dbReference type="Proteomes" id="UP000774617"/>
    </source>
</evidence>
<dbReference type="InterPro" id="IPR016024">
    <property type="entry name" value="ARM-type_fold"/>
</dbReference>
<dbReference type="PANTHER" id="PTHR12696">
    <property type="entry name" value="TIP120"/>
    <property type="match status" value="1"/>
</dbReference>
<keyword evidence="7" id="KW-1185">Reference proteome</keyword>
<keyword evidence="3" id="KW-0833">Ubl conjugation pathway</keyword>
<evidence type="ECO:0000313" key="6">
    <source>
        <dbReference type="EMBL" id="KAH7007810.1"/>
    </source>
</evidence>
<evidence type="ECO:0000259" key="5">
    <source>
        <dbReference type="Pfam" id="PF08623"/>
    </source>
</evidence>
<comment type="caution">
    <text evidence="6">The sequence shown here is derived from an EMBL/GenBank/DDBJ whole genome shotgun (WGS) entry which is preliminary data.</text>
</comment>